<proteinExistence type="predicted"/>
<dbReference type="NCBIfam" id="NF006718">
    <property type="entry name" value="PRK09256.1"/>
    <property type="match status" value="1"/>
</dbReference>
<dbReference type="Gene3D" id="3.30.160.20">
    <property type="match status" value="1"/>
</dbReference>
<dbReference type="AlphaFoldDB" id="D8LC14"/>
<reference evidence="3 4" key="1">
    <citation type="journal article" date="2010" name="Nature">
        <title>The Ectocarpus genome and the independent evolution of multicellularity in brown algae.</title>
        <authorList>
            <person name="Cock J.M."/>
            <person name="Sterck L."/>
            <person name="Rouze P."/>
            <person name="Scornet D."/>
            <person name="Allen A.E."/>
            <person name="Amoutzias G."/>
            <person name="Anthouard V."/>
            <person name="Artiguenave F."/>
            <person name="Aury J.M."/>
            <person name="Badger J.H."/>
            <person name="Beszteri B."/>
            <person name="Billiau K."/>
            <person name="Bonnet E."/>
            <person name="Bothwell J.H."/>
            <person name="Bowler C."/>
            <person name="Boyen C."/>
            <person name="Brownlee C."/>
            <person name="Carrano C.J."/>
            <person name="Charrier B."/>
            <person name="Cho G.Y."/>
            <person name="Coelho S.M."/>
            <person name="Collen J."/>
            <person name="Corre E."/>
            <person name="Da Silva C."/>
            <person name="Delage L."/>
            <person name="Delaroque N."/>
            <person name="Dittami S.M."/>
            <person name="Doulbeau S."/>
            <person name="Elias M."/>
            <person name="Farnham G."/>
            <person name="Gachon C.M."/>
            <person name="Gschloessl B."/>
            <person name="Heesch S."/>
            <person name="Jabbari K."/>
            <person name="Jubin C."/>
            <person name="Kawai H."/>
            <person name="Kimura K."/>
            <person name="Kloareg B."/>
            <person name="Kupper F.C."/>
            <person name="Lang D."/>
            <person name="Le Bail A."/>
            <person name="Leblanc C."/>
            <person name="Lerouge P."/>
            <person name="Lohr M."/>
            <person name="Lopez P.J."/>
            <person name="Martens C."/>
            <person name="Maumus F."/>
            <person name="Michel G."/>
            <person name="Miranda-Saavedra D."/>
            <person name="Morales J."/>
            <person name="Moreau H."/>
            <person name="Motomura T."/>
            <person name="Nagasato C."/>
            <person name="Napoli C.A."/>
            <person name="Nelson D.R."/>
            <person name="Nyvall-Collen P."/>
            <person name="Peters A.F."/>
            <person name="Pommier C."/>
            <person name="Potin P."/>
            <person name="Poulain J."/>
            <person name="Quesneville H."/>
            <person name="Read B."/>
            <person name="Rensing S.A."/>
            <person name="Ritter A."/>
            <person name="Rousvoal S."/>
            <person name="Samanta M."/>
            <person name="Samson G."/>
            <person name="Schroeder D.C."/>
            <person name="Segurens B."/>
            <person name="Strittmatter M."/>
            <person name="Tonon T."/>
            <person name="Tregear J.W."/>
            <person name="Valentin K."/>
            <person name="von Dassow P."/>
            <person name="Yamagishi T."/>
            <person name="Van de Peer Y."/>
            <person name="Wincker P."/>
        </authorList>
    </citation>
    <scope>NUCLEOTIDE SEQUENCE [LARGE SCALE GENOMIC DNA]</scope>
    <source>
        <strain evidence="4">Ec32 / CCAP1310/4</strain>
    </source>
</reference>
<feature type="compositionally biased region" description="Basic residues" evidence="1">
    <location>
        <begin position="213"/>
        <end position="241"/>
    </location>
</feature>
<dbReference type="OrthoDB" id="270639at2759"/>
<dbReference type="PANTHER" id="PTHR11075">
    <property type="entry name" value="PEPTIDE CHAIN RELEASE FACTOR"/>
    <property type="match status" value="1"/>
</dbReference>
<feature type="domain" description="Prokaryotic-type class I peptide chain release factors" evidence="2">
    <location>
        <begin position="128"/>
        <end position="144"/>
    </location>
</feature>
<dbReference type="InterPro" id="IPR000352">
    <property type="entry name" value="Pep_chain_release_fac_I"/>
</dbReference>
<organism evidence="3 4">
    <name type="scientific">Ectocarpus siliculosus</name>
    <name type="common">Brown alga</name>
    <name type="synonym">Conferva siliculosa</name>
    <dbReference type="NCBI Taxonomy" id="2880"/>
    <lineage>
        <taxon>Eukaryota</taxon>
        <taxon>Sar</taxon>
        <taxon>Stramenopiles</taxon>
        <taxon>Ochrophyta</taxon>
        <taxon>PX clade</taxon>
        <taxon>Phaeophyceae</taxon>
        <taxon>Ectocarpales</taxon>
        <taxon>Ectocarpaceae</taxon>
        <taxon>Ectocarpus</taxon>
    </lineage>
</organism>
<feature type="compositionally biased region" description="Low complexity" evidence="1">
    <location>
        <begin position="44"/>
        <end position="63"/>
    </location>
</feature>
<dbReference type="Proteomes" id="UP000002630">
    <property type="component" value="Linkage Group LG08"/>
</dbReference>
<evidence type="ECO:0000313" key="4">
    <source>
        <dbReference type="Proteomes" id="UP000002630"/>
    </source>
</evidence>
<evidence type="ECO:0000256" key="1">
    <source>
        <dbReference type="SAM" id="MobiDB-lite"/>
    </source>
</evidence>
<dbReference type="GO" id="GO:0005762">
    <property type="term" value="C:mitochondrial large ribosomal subunit"/>
    <property type="evidence" value="ECO:0007669"/>
    <property type="project" value="TreeGrafter"/>
</dbReference>
<dbReference type="GO" id="GO:0016150">
    <property type="term" value="F:translation release factor activity, codon nonspecific"/>
    <property type="evidence" value="ECO:0007669"/>
    <property type="project" value="TreeGrafter"/>
</dbReference>
<dbReference type="GO" id="GO:0004045">
    <property type="term" value="F:peptidyl-tRNA hydrolase activity"/>
    <property type="evidence" value="ECO:0007669"/>
    <property type="project" value="TreeGrafter"/>
</dbReference>
<dbReference type="Pfam" id="PF00472">
    <property type="entry name" value="RF-1"/>
    <property type="match status" value="1"/>
</dbReference>
<feature type="region of interest" description="Disordered" evidence="1">
    <location>
        <begin position="1"/>
        <end position="119"/>
    </location>
</feature>
<dbReference type="STRING" id="2880.D8LC14"/>
<dbReference type="InterPro" id="IPR052104">
    <property type="entry name" value="Mito_Release_Factor_mL62"/>
</dbReference>
<dbReference type="GO" id="GO:0070126">
    <property type="term" value="P:mitochondrial translational termination"/>
    <property type="evidence" value="ECO:0007669"/>
    <property type="project" value="TreeGrafter"/>
</dbReference>
<dbReference type="EMBL" id="FN649733">
    <property type="protein sequence ID" value="CBN79197.1"/>
    <property type="molecule type" value="Genomic_DNA"/>
</dbReference>
<gene>
    <name evidence="3" type="ORF">Esi_0010_0112</name>
</gene>
<evidence type="ECO:0000313" key="3">
    <source>
        <dbReference type="EMBL" id="CBN79197.1"/>
    </source>
</evidence>
<dbReference type="EMBL" id="FN647683">
    <property type="protein sequence ID" value="CBN79197.1"/>
    <property type="molecule type" value="Genomic_DNA"/>
</dbReference>
<sequence>MAAARSGTGGGSPKKSAGSSNKRKPRHASSSATSSPRGAKRRLSSGPEGGPAASPGTVPWGTGAAEGVGGRGRGQASAGGRGAAVSAGAGRGGRGTIARGLHDRRPYTPRPKSFGEVPEDQLQVSFTRASGAGGQNVNKVSTKVEMRFVVSEAEWLPYDVRLRLARQEKGRMNNKGELVVTAQEFRTQKQNRSQALAKLREMINEAWEPAKERKMRTGISKKGKAIRKQDKLHRSKVKAGRSKLSSRDYD</sequence>
<dbReference type="FunFam" id="3.30.160.20:FF:000046">
    <property type="entry name" value="Peptidyl-tRNA hydrolase ICT1"/>
    <property type="match status" value="1"/>
</dbReference>
<evidence type="ECO:0000259" key="2">
    <source>
        <dbReference type="PROSITE" id="PS00745"/>
    </source>
</evidence>
<dbReference type="FunCoup" id="D8LC14">
    <property type="interactions" value="251"/>
</dbReference>
<dbReference type="PANTHER" id="PTHR11075:SF54">
    <property type="entry name" value="LARGE RIBOSOMAL SUBUNIT PROTEIN ML62"/>
    <property type="match status" value="1"/>
</dbReference>
<accession>D8LC14</accession>
<dbReference type="SUPFAM" id="SSF110916">
    <property type="entry name" value="Peptidyl-tRNA hydrolase domain-like"/>
    <property type="match status" value="1"/>
</dbReference>
<name>D8LC14_ECTSI</name>
<dbReference type="InParanoid" id="D8LC14"/>
<keyword evidence="4" id="KW-1185">Reference proteome</keyword>
<protein>
    <recommendedName>
        <fullName evidence="2">Prokaryotic-type class I peptide chain release factors domain-containing protein</fullName>
    </recommendedName>
</protein>
<dbReference type="PROSITE" id="PS00745">
    <property type="entry name" value="RF_PROK_I"/>
    <property type="match status" value="1"/>
</dbReference>
<feature type="region of interest" description="Disordered" evidence="1">
    <location>
        <begin position="211"/>
        <end position="250"/>
    </location>
</feature>
<dbReference type="eggNOG" id="KOG3429">
    <property type="taxonomic scope" value="Eukaryota"/>
</dbReference>
<feature type="compositionally biased region" description="Gly residues" evidence="1">
    <location>
        <begin position="64"/>
        <end position="82"/>
    </location>
</feature>